<name>A0A0E0G5U8_ORYNI</name>
<dbReference type="GO" id="GO:0020037">
    <property type="term" value="F:heme binding"/>
    <property type="evidence" value="ECO:0007669"/>
    <property type="project" value="InterPro"/>
</dbReference>
<keyword evidence="5 10" id="KW-0479">Metal-binding</keyword>
<evidence type="ECO:0008006" key="14">
    <source>
        <dbReference type="Google" id="ProtNLM"/>
    </source>
</evidence>
<dbReference type="PANTHER" id="PTHR47955">
    <property type="entry name" value="CYTOCHROME P450 FAMILY 71 PROTEIN"/>
    <property type="match status" value="1"/>
</dbReference>
<proteinExistence type="inferred from homology"/>
<evidence type="ECO:0000256" key="8">
    <source>
        <dbReference type="ARBA" id="ARBA00023004"/>
    </source>
</evidence>
<dbReference type="InterPro" id="IPR036396">
    <property type="entry name" value="Cyt_P450_sf"/>
</dbReference>
<dbReference type="InterPro" id="IPR017972">
    <property type="entry name" value="Cyt_P450_CS"/>
</dbReference>
<dbReference type="InterPro" id="IPR002401">
    <property type="entry name" value="Cyt_P450_E_grp-I"/>
</dbReference>
<keyword evidence="6" id="KW-1133">Transmembrane helix</keyword>
<dbReference type="HOGENOM" id="CLU_001570_4_1_1"/>
<dbReference type="STRING" id="4536.A0A0E0G5U8"/>
<dbReference type="PANTHER" id="PTHR47955:SF19">
    <property type="entry name" value="CYTOCHROME P450 71A9-LIKE ISOFORM X1"/>
    <property type="match status" value="1"/>
</dbReference>
<evidence type="ECO:0000256" key="4">
    <source>
        <dbReference type="ARBA" id="ARBA00022692"/>
    </source>
</evidence>
<dbReference type="Gene3D" id="1.10.630.10">
    <property type="entry name" value="Cytochrome P450"/>
    <property type="match status" value="2"/>
</dbReference>
<accession>A0A0E0G5U8</accession>
<dbReference type="InterPro" id="IPR001128">
    <property type="entry name" value="Cyt_P450"/>
</dbReference>
<keyword evidence="3 10" id="KW-0349">Heme</keyword>
<evidence type="ECO:0000256" key="9">
    <source>
        <dbReference type="ARBA" id="ARBA00023033"/>
    </source>
</evidence>
<organism evidence="12">
    <name type="scientific">Oryza nivara</name>
    <name type="common">Indian wild rice</name>
    <name type="synonym">Oryza sativa f. spontanea</name>
    <dbReference type="NCBI Taxonomy" id="4536"/>
    <lineage>
        <taxon>Eukaryota</taxon>
        <taxon>Viridiplantae</taxon>
        <taxon>Streptophyta</taxon>
        <taxon>Embryophyta</taxon>
        <taxon>Tracheophyta</taxon>
        <taxon>Spermatophyta</taxon>
        <taxon>Magnoliopsida</taxon>
        <taxon>Liliopsida</taxon>
        <taxon>Poales</taxon>
        <taxon>Poaceae</taxon>
        <taxon>BOP clade</taxon>
        <taxon>Oryzoideae</taxon>
        <taxon>Oryzeae</taxon>
        <taxon>Oryzinae</taxon>
        <taxon>Oryza</taxon>
    </lineage>
</organism>
<dbReference type="GO" id="GO:0016705">
    <property type="term" value="F:oxidoreductase activity, acting on paired donors, with incorporation or reduction of molecular oxygen"/>
    <property type="evidence" value="ECO:0007669"/>
    <property type="project" value="InterPro"/>
</dbReference>
<keyword evidence="9 11" id="KW-0503">Monooxygenase</keyword>
<keyword evidence="7 11" id="KW-0560">Oxidoreductase</keyword>
<evidence type="ECO:0000256" key="1">
    <source>
        <dbReference type="ARBA" id="ARBA00001971"/>
    </source>
</evidence>
<evidence type="ECO:0000256" key="7">
    <source>
        <dbReference type="ARBA" id="ARBA00023002"/>
    </source>
</evidence>
<feature type="binding site" description="axial binding residue" evidence="10">
    <location>
        <position position="402"/>
    </location>
    <ligand>
        <name>heme</name>
        <dbReference type="ChEBI" id="CHEBI:30413"/>
    </ligand>
    <ligandPart>
        <name>Fe</name>
        <dbReference type="ChEBI" id="CHEBI:18248"/>
    </ligandPart>
</feature>
<evidence type="ECO:0000313" key="12">
    <source>
        <dbReference type="EnsemblPlants" id="ONIVA02G16080.1"/>
    </source>
</evidence>
<reference evidence="12" key="2">
    <citation type="submission" date="2018-04" db="EMBL/GenBank/DDBJ databases">
        <title>OnivRS2 (Oryza nivara Reference Sequence Version 2).</title>
        <authorList>
            <person name="Zhang J."/>
            <person name="Kudrna D."/>
            <person name="Lee S."/>
            <person name="Talag J."/>
            <person name="Rajasekar S."/>
            <person name="Welchert J."/>
            <person name="Hsing Y.-I."/>
            <person name="Wing R.A."/>
        </authorList>
    </citation>
    <scope>NUCLEOTIDE SEQUENCE [LARGE SCALE GENOMIC DNA]</scope>
    <source>
        <strain evidence="12">SL10</strain>
    </source>
</reference>
<protein>
    <recommendedName>
        <fullName evidence="14">Cytochrome P450</fullName>
    </recommendedName>
</protein>
<dbReference type="Pfam" id="PF00067">
    <property type="entry name" value="p450"/>
    <property type="match status" value="2"/>
</dbReference>
<comment type="cofactor">
    <cofactor evidence="1 10">
        <name>heme</name>
        <dbReference type="ChEBI" id="CHEBI:30413"/>
    </cofactor>
</comment>
<dbReference type="PRINTS" id="PR00385">
    <property type="entry name" value="P450"/>
</dbReference>
<evidence type="ECO:0000256" key="10">
    <source>
        <dbReference type="PIRSR" id="PIRSR602401-1"/>
    </source>
</evidence>
<reference evidence="12" key="1">
    <citation type="submission" date="2015-04" db="UniProtKB">
        <authorList>
            <consortium name="EnsemblPlants"/>
        </authorList>
    </citation>
    <scope>IDENTIFICATION</scope>
    <source>
        <strain evidence="12">SL10</strain>
    </source>
</reference>
<keyword evidence="6" id="KW-0472">Membrane</keyword>
<evidence type="ECO:0000256" key="3">
    <source>
        <dbReference type="ARBA" id="ARBA00022617"/>
    </source>
</evidence>
<dbReference type="Proteomes" id="UP000006591">
    <property type="component" value="Chromosome 2"/>
</dbReference>
<comment type="similarity">
    <text evidence="2 11">Belongs to the cytochrome P450 family.</text>
</comment>
<dbReference type="eggNOG" id="KOG0156">
    <property type="taxonomic scope" value="Eukaryota"/>
</dbReference>
<dbReference type="PROSITE" id="PS00086">
    <property type="entry name" value="CYTOCHROME_P450"/>
    <property type="match status" value="1"/>
</dbReference>
<dbReference type="GO" id="GO:0004497">
    <property type="term" value="F:monooxygenase activity"/>
    <property type="evidence" value="ECO:0007669"/>
    <property type="project" value="UniProtKB-KW"/>
</dbReference>
<dbReference type="OMA" id="DWTLING"/>
<dbReference type="Gramene" id="ONIVA02G16080.1">
    <property type="protein sequence ID" value="ONIVA02G16080.1"/>
    <property type="gene ID" value="ONIVA02G16080"/>
</dbReference>
<keyword evidence="8 10" id="KW-0408">Iron</keyword>
<dbReference type="SUPFAM" id="SSF48264">
    <property type="entry name" value="Cytochrome P450"/>
    <property type="match status" value="1"/>
</dbReference>
<dbReference type="PRINTS" id="PR00463">
    <property type="entry name" value="EP450I"/>
</dbReference>
<dbReference type="EnsemblPlants" id="ONIVA02G16080.1">
    <property type="protein sequence ID" value="ONIVA02G16080.1"/>
    <property type="gene ID" value="ONIVA02G16080"/>
</dbReference>
<evidence type="ECO:0000256" key="5">
    <source>
        <dbReference type="ARBA" id="ARBA00022723"/>
    </source>
</evidence>
<keyword evidence="13" id="KW-1185">Reference proteome</keyword>
<dbReference type="AlphaFoldDB" id="A0A0E0G5U8"/>
<evidence type="ECO:0000313" key="13">
    <source>
        <dbReference type="Proteomes" id="UP000006591"/>
    </source>
</evidence>
<evidence type="ECO:0000256" key="2">
    <source>
        <dbReference type="ARBA" id="ARBA00010617"/>
    </source>
</evidence>
<keyword evidence="4" id="KW-0812">Transmembrane</keyword>
<evidence type="ECO:0000256" key="6">
    <source>
        <dbReference type="ARBA" id="ARBA00022989"/>
    </source>
</evidence>
<dbReference type="GO" id="GO:0005506">
    <property type="term" value="F:iron ion binding"/>
    <property type="evidence" value="ECO:0007669"/>
    <property type="project" value="InterPro"/>
</dbReference>
<sequence length="472" mass="51752">MDELSAGSLYLVVLGTLALALAFKRVLRGKETGVKLPPGPWNLPIIGSLHHLVGAHLPHRALLRVSRRQGPLMLLRLGEVPAVVVSSPEAAMEFLRTRDPPAAGRATLDIVSFGGKGIVMAPYGEHWRQVRKVCVVELLSTRQAGGEEVSRLVEAIATTSPATASIGMTQTLAALNNDIIARAVPTAGLRYLRVLKVVATLAGSFNMVDLFPSSRLVRWLSCVERRLREHHAQTVRIVDSIIQDRKENEASASPGASAEDDDNDDLLDVLLRLQREDNLTFPITAEIIGALISDIFGAATDTTGSTLEWAMAELMRNPRTMEKAKQEVQNALGQGRAMVTGADIGDLHYLQMVIKETLPRDPRYWKDADEFMPERFEKNGDDIKATTVHMGFIPFGAGRRQCPGALFATTTIQLTPVNLLYHFDWTLINGESPESLDMGEVLGISIHRRSDLRLHAALSVSSGFLRHSDRDS</sequence>
<evidence type="ECO:0000256" key="11">
    <source>
        <dbReference type="RuleBase" id="RU000461"/>
    </source>
</evidence>